<evidence type="ECO:0000313" key="2">
    <source>
        <dbReference type="Proteomes" id="UP001165186"/>
    </source>
</evidence>
<gene>
    <name evidence="1" type="primary">g10645</name>
    <name evidence="1" type="ORF">NpPPO83_00010645</name>
</gene>
<keyword evidence="2" id="KW-1185">Reference proteome</keyword>
<sequence length="688" mass="75683">MPEPDAVEKFDMVIIGAGFHGLSLARTHLALNPSTTLLILDAQPTIGGVWATSRLYPSLKTNSQAGHFEFSDFPMCGNPRYPEVKPGEHIPGDAVRRYLEDYAAAFDLTRRVRCGRKVVEAEDLGAEGWMLQVETAATTAPPPAEQPSAPAHPSAPHHRIHASRLVLATGLTSTPKLPRLPGQSAFTSPILHVRDFGAHCLRPAAPKTVLILSANKSAADAAHHHALAGARVVWLISPRGHGPCWLAPPRITPLRILAESLITTRAVTLLHPCAWGAADGLGGARRALHGTGVGRAAVEVFQKKIVQAGVEKAVGFAACEGTERLRPWCDVFWVGTGRGLLNYGETDVFRLVREGRIEVRVAEVVGMEGEEVRLGDGTSVGGVDAVVCSTGWEHRPSVRFVRGGVDIAGELGLPCVGGERVGVDAAMVRRADEQILREIPRLRDQPPPARPPHLRGEKYEAVDPASRTMDDAYALYRFMVPPERIHTRTLAFAGMLRTASTSTVAEMQALWLSAFFSHRLPHLEPGLSLSPPSVPPTMNGSTPAIEKGQLESELHTTKENQAREEISARVKYEAILHARYGLWRYPHGFGAVMPDFFFDSLPMFDLMLSELGLRRWRKSNFFMELFSSYGPHDYVGLVDEWSEKWKKGHVLNEDEVLERKRALVMVGITLLLWVTVMLCTMAWVWSKW</sequence>
<proteinExistence type="predicted"/>
<evidence type="ECO:0000313" key="1">
    <source>
        <dbReference type="EMBL" id="GME48493.1"/>
    </source>
</evidence>
<comment type="caution">
    <text evidence="1">The sequence shown here is derived from an EMBL/GenBank/DDBJ whole genome shotgun (WGS) entry which is preliminary data.</text>
</comment>
<name>A0ACB5SMM8_9PEZI</name>
<dbReference type="Proteomes" id="UP001165186">
    <property type="component" value="Unassembled WGS sequence"/>
</dbReference>
<accession>A0ACB5SMM8</accession>
<dbReference type="EMBL" id="BSXG01000141">
    <property type="protein sequence ID" value="GME48493.1"/>
    <property type="molecule type" value="Genomic_DNA"/>
</dbReference>
<reference evidence="1" key="1">
    <citation type="submission" date="2024-09" db="EMBL/GenBank/DDBJ databases">
        <title>Draft Genome Sequences of Neofusicoccum parvum.</title>
        <authorList>
            <person name="Ashida A."/>
            <person name="Camagna M."/>
            <person name="Tanaka A."/>
            <person name="Takemoto D."/>
        </authorList>
    </citation>
    <scope>NUCLEOTIDE SEQUENCE</scope>
    <source>
        <strain evidence="1">PPO83</strain>
    </source>
</reference>
<protein>
    <submittedName>
        <fullName evidence="1">Uncharacterized protein</fullName>
    </submittedName>
</protein>
<organism evidence="1 2">
    <name type="scientific">Neofusicoccum parvum</name>
    <dbReference type="NCBI Taxonomy" id="310453"/>
    <lineage>
        <taxon>Eukaryota</taxon>
        <taxon>Fungi</taxon>
        <taxon>Dikarya</taxon>
        <taxon>Ascomycota</taxon>
        <taxon>Pezizomycotina</taxon>
        <taxon>Dothideomycetes</taxon>
        <taxon>Dothideomycetes incertae sedis</taxon>
        <taxon>Botryosphaeriales</taxon>
        <taxon>Botryosphaeriaceae</taxon>
        <taxon>Neofusicoccum</taxon>
    </lineage>
</organism>